<protein>
    <submittedName>
        <fullName evidence="1">Uncharacterized protein</fullName>
    </submittedName>
</protein>
<name>A0A8J2XSJ3_9BACT</name>
<evidence type="ECO:0000313" key="1">
    <source>
        <dbReference type="EMBL" id="GGA95884.1"/>
    </source>
</evidence>
<proteinExistence type="predicted"/>
<accession>A0A8J2XSJ3</accession>
<reference evidence="1" key="2">
    <citation type="submission" date="2020-09" db="EMBL/GenBank/DDBJ databases">
        <authorList>
            <person name="Sun Q."/>
            <person name="Zhou Y."/>
        </authorList>
    </citation>
    <scope>NUCLEOTIDE SEQUENCE</scope>
    <source>
        <strain evidence="1">CGMCC 1.15448</strain>
    </source>
</reference>
<evidence type="ECO:0000313" key="2">
    <source>
        <dbReference type="Proteomes" id="UP000607559"/>
    </source>
</evidence>
<organism evidence="1 2">
    <name type="scientific">Puia dinghuensis</name>
    <dbReference type="NCBI Taxonomy" id="1792502"/>
    <lineage>
        <taxon>Bacteria</taxon>
        <taxon>Pseudomonadati</taxon>
        <taxon>Bacteroidota</taxon>
        <taxon>Chitinophagia</taxon>
        <taxon>Chitinophagales</taxon>
        <taxon>Chitinophagaceae</taxon>
        <taxon>Puia</taxon>
    </lineage>
</organism>
<keyword evidence="2" id="KW-1185">Reference proteome</keyword>
<gene>
    <name evidence="1" type="ORF">GCM10011511_18950</name>
</gene>
<comment type="caution">
    <text evidence="1">The sequence shown here is derived from an EMBL/GenBank/DDBJ whole genome shotgun (WGS) entry which is preliminary data.</text>
</comment>
<dbReference type="EMBL" id="BMJC01000002">
    <property type="protein sequence ID" value="GGA95884.1"/>
    <property type="molecule type" value="Genomic_DNA"/>
</dbReference>
<reference evidence="1" key="1">
    <citation type="journal article" date="2014" name="Int. J. Syst. Evol. Microbiol.">
        <title>Complete genome sequence of Corynebacterium casei LMG S-19264T (=DSM 44701T), isolated from a smear-ripened cheese.</title>
        <authorList>
            <consortium name="US DOE Joint Genome Institute (JGI-PGF)"/>
            <person name="Walter F."/>
            <person name="Albersmeier A."/>
            <person name="Kalinowski J."/>
            <person name="Ruckert C."/>
        </authorList>
    </citation>
    <scope>NUCLEOTIDE SEQUENCE</scope>
    <source>
        <strain evidence="1">CGMCC 1.15448</strain>
    </source>
</reference>
<sequence>MVYDAKICFLPKKGIGKVGIDCQLFVKNVAGGGYESESGGYQDLVKPGLFTILLSVTLYLNAYL</sequence>
<dbReference type="Proteomes" id="UP000607559">
    <property type="component" value="Unassembled WGS sequence"/>
</dbReference>
<dbReference type="AlphaFoldDB" id="A0A8J2XSJ3"/>